<dbReference type="EMBL" id="JBHSDS010000017">
    <property type="protein sequence ID" value="MFC4360503.1"/>
    <property type="molecule type" value="Genomic_DNA"/>
</dbReference>
<proteinExistence type="predicted"/>
<evidence type="ECO:0008006" key="3">
    <source>
        <dbReference type="Google" id="ProtNLM"/>
    </source>
</evidence>
<reference evidence="1 2" key="1">
    <citation type="journal article" date="2019" name="Int. J. Syst. Evol. Microbiol.">
        <title>The Global Catalogue of Microorganisms (GCM) 10K type strain sequencing project: providing services to taxonomists for standard genome sequencing and annotation.</title>
        <authorList>
            <consortium name="The Broad Institute Genomics Platform"/>
            <consortium name="The Broad Institute Genome Sequencing Center for Infectious Disease"/>
            <person name="Wu L."/>
            <person name="Ma J."/>
        </authorList>
    </citation>
    <scope>NUCLEOTIDE SEQUENCE [LARGE SCALE GENOMIC DNA]</scope>
    <source>
        <strain evidence="1 2">CGMCC 1.12553</strain>
    </source>
</reference>
<dbReference type="Proteomes" id="UP001595921">
    <property type="component" value="Unassembled WGS sequence"/>
</dbReference>
<evidence type="ECO:0000313" key="1">
    <source>
        <dbReference type="EMBL" id="MFC4360503.1"/>
    </source>
</evidence>
<keyword evidence="2" id="KW-1185">Reference proteome</keyword>
<dbReference type="RefSeq" id="WP_267620748.1">
    <property type="nucleotide sequence ID" value="NZ_JAODIW010000005.1"/>
</dbReference>
<name>A0ABD5PIG9_9EURY</name>
<gene>
    <name evidence="1" type="ORF">ACFO0N_21360</name>
</gene>
<dbReference type="AlphaFoldDB" id="A0ABD5PIG9"/>
<evidence type="ECO:0000313" key="2">
    <source>
        <dbReference type="Proteomes" id="UP001595921"/>
    </source>
</evidence>
<sequence>MSIYEADAVESIDLEPRDVRALTECQSVLEDMGRVKNADDLYLVVSQSGNEYLVDARSGACECPDSIHRSPEGGCKHYRRVMFATGARSVPAWVETTAIDAHLGEHVSSSPRVAVTDGGVFAGFGSKADMGTQTSSDKTIERPDDCDCIPDASLPCFACWMSGFETANPDGEPVNVDD</sequence>
<protein>
    <recommendedName>
        <fullName evidence="3">SWIM-type domain-containing protein</fullName>
    </recommendedName>
</protein>
<organism evidence="1 2">
    <name type="scientific">Halobium salinum</name>
    <dbReference type="NCBI Taxonomy" id="1364940"/>
    <lineage>
        <taxon>Archaea</taxon>
        <taxon>Methanobacteriati</taxon>
        <taxon>Methanobacteriota</taxon>
        <taxon>Stenosarchaea group</taxon>
        <taxon>Halobacteria</taxon>
        <taxon>Halobacteriales</taxon>
        <taxon>Haloferacaceae</taxon>
        <taxon>Halobium</taxon>
    </lineage>
</organism>
<comment type="caution">
    <text evidence="1">The sequence shown here is derived from an EMBL/GenBank/DDBJ whole genome shotgun (WGS) entry which is preliminary data.</text>
</comment>
<accession>A0ABD5PIG9</accession>